<dbReference type="Pfam" id="PF12247">
    <property type="entry name" value="MKT1_N"/>
    <property type="match status" value="1"/>
</dbReference>
<evidence type="ECO:0000256" key="1">
    <source>
        <dbReference type="ARBA" id="ARBA00022845"/>
    </source>
</evidence>
<gene>
    <name evidence="6" type="ORF">QBC47DRAFT_368307</name>
</gene>
<feature type="domain" description="Post-transcriptional regulator MKT1 C-terminal" evidence="4">
    <location>
        <begin position="488"/>
        <end position="731"/>
    </location>
</feature>
<dbReference type="InterPro" id="IPR006084">
    <property type="entry name" value="XPG/Rad2"/>
</dbReference>
<evidence type="ECO:0000256" key="2">
    <source>
        <dbReference type="ARBA" id="ARBA00024023"/>
    </source>
</evidence>
<evidence type="ECO:0000259" key="3">
    <source>
        <dbReference type="Pfam" id="PF00752"/>
    </source>
</evidence>
<dbReference type="GO" id="GO:0004518">
    <property type="term" value="F:nuclease activity"/>
    <property type="evidence" value="ECO:0007669"/>
    <property type="project" value="InterPro"/>
</dbReference>
<dbReference type="GO" id="GO:0006417">
    <property type="term" value="P:regulation of translation"/>
    <property type="evidence" value="ECO:0007669"/>
    <property type="project" value="UniProtKB-KW"/>
</dbReference>
<dbReference type="Pfam" id="PF00752">
    <property type="entry name" value="XPG_N"/>
    <property type="match status" value="1"/>
</dbReference>
<reference evidence="6" key="1">
    <citation type="submission" date="2023-06" db="EMBL/GenBank/DDBJ databases">
        <title>Genome-scale phylogeny and comparative genomics of the fungal order Sordariales.</title>
        <authorList>
            <consortium name="Lawrence Berkeley National Laboratory"/>
            <person name="Hensen N."/>
            <person name="Bonometti L."/>
            <person name="Westerberg I."/>
            <person name="Brannstrom I.O."/>
            <person name="Guillou S."/>
            <person name="Cros-Aarteil S."/>
            <person name="Calhoun S."/>
            <person name="Haridas S."/>
            <person name="Kuo A."/>
            <person name="Mondo S."/>
            <person name="Pangilinan J."/>
            <person name="Riley R."/>
            <person name="Labutti K."/>
            <person name="Andreopoulos B."/>
            <person name="Lipzen A."/>
            <person name="Chen C."/>
            <person name="Yanf M."/>
            <person name="Daum C."/>
            <person name="Ng V."/>
            <person name="Clum A."/>
            <person name="Steindorff A."/>
            <person name="Ohm R."/>
            <person name="Martin F."/>
            <person name="Silar P."/>
            <person name="Natvig D."/>
            <person name="Lalanne C."/>
            <person name="Gautier V."/>
            <person name="Ament-Velasquez S.L."/>
            <person name="Kruys A."/>
            <person name="Hutchinson M.I."/>
            <person name="Powell A.J."/>
            <person name="Barry K."/>
            <person name="Miller A.N."/>
            <person name="Grigoriev I.V."/>
            <person name="Debuchy R."/>
            <person name="Gladieux P."/>
            <person name="Thoren M.H."/>
            <person name="Johannesson H."/>
        </authorList>
    </citation>
    <scope>NUCLEOTIDE SEQUENCE</scope>
    <source>
        <strain evidence="6">PSN4</strain>
    </source>
</reference>
<evidence type="ECO:0000313" key="7">
    <source>
        <dbReference type="Proteomes" id="UP001239445"/>
    </source>
</evidence>
<evidence type="ECO:0000313" key="6">
    <source>
        <dbReference type="EMBL" id="KAK1760826.1"/>
    </source>
</evidence>
<dbReference type="AlphaFoldDB" id="A0AAJ0FA14"/>
<dbReference type="Gene3D" id="3.40.50.1010">
    <property type="entry name" value="5'-nuclease"/>
    <property type="match status" value="1"/>
</dbReference>
<protein>
    <submittedName>
        <fullName evidence="6">Nuclease-like protein</fullName>
    </submittedName>
</protein>
<feature type="domain" description="Post-transcriptional regulator MKT1 N-terminal" evidence="5">
    <location>
        <begin position="314"/>
        <end position="401"/>
    </location>
</feature>
<dbReference type="InterPro" id="IPR037314">
    <property type="entry name" value="MKT1_H3TH"/>
</dbReference>
<dbReference type="CDD" id="cd09858">
    <property type="entry name" value="PIN_MKT1"/>
    <property type="match status" value="1"/>
</dbReference>
<dbReference type="GO" id="GO:0003730">
    <property type="term" value="F:mRNA 3'-UTR binding"/>
    <property type="evidence" value="ECO:0007669"/>
    <property type="project" value="TreeGrafter"/>
</dbReference>
<feature type="domain" description="XPG N-terminal" evidence="3">
    <location>
        <begin position="14"/>
        <end position="94"/>
    </location>
</feature>
<evidence type="ECO:0000259" key="5">
    <source>
        <dbReference type="Pfam" id="PF12247"/>
    </source>
</evidence>
<dbReference type="PRINTS" id="PR00853">
    <property type="entry name" value="XPGRADSUPER"/>
</dbReference>
<dbReference type="EMBL" id="MU839827">
    <property type="protein sequence ID" value="KAK1760826.1"/>
    <property type="molecule type" value="Genomic_DNA"/>
</dbReference>
<dbReference type="Proteomes" id="UP001239445">
    <property type="component" value="Unassembled WGS sequence"/>
</dbReference>
<dbReference type="InterPro" id="IPR022040">
    <property type="entry name" value="MKT1_N"/>
</dbReference>
<dbReference type="PANTHER" id="PTHR11081">
    <property type="entry name" value="FLAP ENDONUCLEASE FAMILY MEMBER"/>
    <property type="match status" value="1"/>
</dbReference>
<name>A0AAJ0FA14_9PEZI</name>
<comment type="caution">
    <text evidence="6">The sequence shown here is derived from an EMBL/GenBank/DDBJ whole genome shotgun (WGS) entry which is preliminary data.</text>
</comment>
<keyword evidence="1" id="KW-0810">Translation regulation</keyword>
<dbReference type="InterPro" id="IPR029060">
    <property type="entry name" value="PIN-like_dom_sf"/>
</dbReference>
<dbReference type="Pfam" id="PF12246">
    <property type="entry name" value="MKT1_C"/>
    <property type="match status" value="1"/>
</dbReference>
<proteinExistence type="inferred from homology"/>
<evidence type="ECO:0000259" key="4">
    <source>
        <dbReference type="Pfam" id="PF12246"/>
    </source>
</evidence>
<comment type="similarity">
    <text evidence="2">Belongs to the XPG/RAD2 endonuclease family.</text>
</comment>
<dbReference type="CDD" id="cd09902">
    <property type="entry name" value="H3TH_MKT1"/>
    <property type="match status" value="1"/>
</dbReference>
<organism evidence="6 7">
    <name type="scientific">Echria macrotheca</name>
    <dbReference type="NCBI Taxonomy" id="438768"/>
    <lineage>
        <taxon>Eukaryota</taxon>
        <taxon>Fungi</taxon>
        <taxon>Dikarya</taxon>
        <taxon>Ascomycota</taxon>
        <taxon>Pezizomycotina</taxon>
        <taxon>Sordariomycetes</taxon>
        <taxon>Sordariomycetidae</taxon>
        <taxon>Sordariales</taxon>
        <taxon>Schizotheciaceae</taxon>
        <taxon>Echria</taxon>
    </lineage>
</organism>
<dbReference type="PANTHER" id="PTHR11081:SF32">
    <property type="entry name" value="POST-TRANSCRIPTIONAL REGULATOR MKT1"/>
    <property type="match status" value="1"/>
</dbReference>
<dbReference type="SUPFAM" id="SSF88723">
    <property type="entry name" value="PIN domain-like"/>
    <property type="match status" value="1"/>
</dbReference>
<sequence>MPANREDPWISSQVIDYNLSDLDGCAIAVDASYYLQQIIDAPPCEPLVTALGGLTGIEARLEDELENWTRHRITPFFIFDGQPVTGQDEVTSARLKSEIERGDQAWHTYFNNKAIEAVEQFGQIKSYRPQHLYRLLQSLLRKQGLHFLVVPSSAAAQLAYFDMIDSAQCAGIMGPLELMLYPINDCVIRSINWESSKVWAISKKHVLKALNATEYLFIDALLMTGTSFLPAFPPLEDENAVKIQPYSVSDAVNMLRAHEKSVTLACTTFGDILKARDPNWLEKYRRARMSVDHFIYIAESGEVKVHNSDTLTMDCHEYLGYQLPSELYHYLNTGLIGPRVLGWITHGQLFVLPTLDGVASEEYKNLVENGSARIKEAALSVMTQRLNRGISHKNIIMKVWYNSAFSSKVWDGHEPKFDFATQVASWSVQEPDVKSKIPNFAHGSILSEVAALEQPGFAALTLVADKNPREKPKPIESTGLIQSICLWRFLHIRGYIDDKHELTRWGKALLTALSSIQSTAEKYPQTPTNLYEQVLVAFELLRLGLLNTKNKHEELKGLPIYNSVEDQTSLLLVSRCATLLKLRHRDNGYTGPLNKNLLAYRSLICEVRAADRDLVEAIVGSMFMSAQAKRDRDDCWELSNGLPFLSEPDASFGIAVKTYFDEVGPKDTPEMKEKKKGDFTERSMPYATAFSEDLDIACRFFDALYAGVKTLDKEISADDQKAWKSAAAYLDNRR</sequence>
<dbReference type="InterPro" id="IPR022039">
    <property type="entry name" value="MKT1_C"/>
</dbReference>
<dbReference type="InterPro" id="IPR006085">
    <property type="entry name" value="XPG_DNA_repair_N"/>
</dbReference>
<accession>A0AAJ0FA14</accession>
<keyword evidence="7" id="KW-1185">Reference proteome</keyword>